<protein>
    <submittedName>
        <fullName evidence="1">Uncharacterized protein</fullName>
    </submittedName>
</protein>
<comment type="caution">
    <text evidence="1">The sequence shown here is derived from an EMBL/GenBank/DDBJ whole genome shotgun (WGS) entry which is preliminary data.</text>
</comment>
<evidence type="ECO:0000313" key="1">
    <source>
        <dbReference type="EMBL" id="KAH7241507.1"/>
    </source>
</evidence>
<sequence length="81" mass="9236">MIGIINTDITEYFNPELGVRNPFKRRPAPRNKKGGRAHWEFRYQLVFVIDGLNMRCFQRFEGKIIGELKIGCAPGLPSGAK</sequence>
<dbReference type="Proteomes" id="UP000813427">
    <property type="component" value="Unassembled WGS sequence"/>
</dbReference>
<keyword evidence="2" id="KW-1185">Reference proteome</keyword>
<accession>A0A8K0RTH3</accession>
<evidence type="ECO:0000313" key="2">
    <source>
        <dbReference type="Proteomes" id="UP000813427"/>
    </source>
</evidence>
<dbReference type="AlphaFoldDB" id="A0A8K0RTH3"/>
<reference evidence="1" key="1">
    <citation type="journal article" date="2021" name="Nat. Commun.">
        <title>Genetic determinants of endophytism in the Arabidopsis root mycobiome.</title>
        <authorList>
            <person name="Mesny F."/>
            <person name="Miyauchi S."/>
            <person name="Thiergart T."/>
            <person name="Pickel B."/>
            <person name="Atanasova L."/>
            <person name="Karlsson M."/>
            <person name="Huettel B."/>
            <person name="Barry K.W."/>
            <person name="Haridas S."/>
            <person name="Chen C."/>
            <person name="Bauer D."/>
            <person name="Andreopoulos W."/>
            <person name="Pangilinan J."/>
            <person name="LaButti K."/>
            <person name="Riley R."/>
            <person name="Lipzen A."/>
            <person name="Clum A."/>
            <person name="Drula E."/>
            <person name="Henrissat B."/>
            <person name="Kohler A."/>
            <person name="Grigoriev I.V."/>
            <person name="Martin F.M."/>
            <person name="Hacquard S."/>
        </authorList>
    </citation>
    <scope>NUCLEOTIDE SEQUENCE</scope>
    <source>
        <strain evidence="1">MPI-SDFR-AT-0068</strain>
    </source>
</reference>
<proteinExistence type="predicted"/>
<dbReference type="EMBL" id="JAGPXF010000005">
    <property type="protein sequence ID" value="KAH7241507.1"/>
    <property type="molecule type" value="Genomic_DNA"/>
</dbReference>
<gene>
    <name evidence="1" type="ORF">BKA59DRAFT_513028</name>
</gene>
<organism evidence="1 2">
    <name type="scientific">Fusarium tricinctum</name>
    <dbReference type="NCBI Taxonomy" id="61284"/>
    <lineage>
        <taxon>Eukaryota</taxon>
        <taxon>Fungi</taxon>
        <taxon>Dikarya</taxon>
        <taxon>Ascomycota</taxon>
        <taxon>Pezizomycotina</taxon>
        <taxon>Sordariomycetes</taxon>
        <taxon>Hypocreomycetidae</taxon>
        <taxon>Hypocreales</taxon>
        <taxon>Nectriaceae</taxon>
        <taxon>Fusarium</taxon>
        <taxon>Fusarium tricinctum species complex</taxon>
    </lineage>
</organism>
<name>A0A8K0RTH3_9HYPO</name>
<dbReference type="OrthoDB" id="2963168at2759"/>